<reference evidence="4" key="1">
    <citation type="submission" date="2013-02" db="EMBL/GenBank/DDBJ databases">
        <authorList>
            <person name="Hughes D."/>
        </authorList>
    </citation>
    <scope>NUCLEOTIDE SEQUENCE</scope>
    <source>
        <strain>Durham</strain>
        <strain evidence="4">NC isolate 2 -- Noor lab</strain>
    </source>
</reference>
<dbReference type="PANTHER" id="PTHR41967">
    <property type="entry name" value="FI19406P1-RELATED"/>
    <property type="match status" value="1"/>
</dbReference>
<organism evidence="3 4">
    <name type="scientific">Megaselia scalaris</name>
    <name type="common">Humpbacked fly</name>
    <name type="synonym">Phora scalaris</name>
    <dbReference type="NCBI Taxonomy" id="36166"/>
    <lineage>
        <taxon>Eukaryota</taxon>
        <taxon>Metazoa</taxon>
        <taxon>Ecdysozoa</taxon>
        <taxon>Arthropoda</taxon>
        <taxon>Hexapoda</taxon>
        <taxon>Insecta</taxon>
        <taxon>Pterygota</taxon>
        <taxon>Neoptera</taxon>
        <taxon>Endopterygota</taxon>
        <taxon>Diptera</taxon>
        <taxon>Brachycera</taxon>
        <taxon>Muscomorpha</taxon>
        <taxon>Platypezoidea</taxon>
        <taxon>Phoridae</taxon>
        <taxon>Megaseliini</taxon>
        <taxon>Megaselia</taxon>
    </lineage>
</organism>
<evidence type="ECO:0000313" key="4">
    <source>
        <dbReference type="Proteomes" id="UP000015102"/>
    </source>
</evidence>
<protein>
    <recommendedName>
        <fullName evidence="2">DUF4770 domain-containing protein</fullName>
    </recommendedName>
</protein>
<feature type="compositionally biased region" description="Polar residues" evidence="1">
    <location>
        <begin position="330"/>
        <end position="339"/>
    </location>
</feature>
<accession>T1GX88</accession>
<evidence type="ECO:0000313" key="3">
    <source>
        <dbReference type="EnsemblMetazoa" id="MESCA008430-PA"/>
    </source>
</evidence>
<name>T1GX88_MEGSC</name>
<evidence type="ECO:0000259" key="2">
    <source>
        <dbReference type="Pfam" id="PF15994"/>
    </source>
</evidence>
<sequence>MSSKPEKFTINYPKLVKEFMRELDLPKWYRGLSSFQLEAASTLHLNLRDDMQQETTHRTRGCLLQLGLDPPVPHKNIKLVMKLSKGQDMAFLWFLMDLYYKNACDNCAHTVDVYNINEQICFSAIAHLDMITTLREMDYRLPKQPYKYKGFKKPEPKKESQHRNINPYLQKLVKPNPPKVKKFDAGSKIVPNFSEYKSYSDIYYVVPNEKNRWFTEYKFQKGKRFLNKIINDVINEIFNCLQSGYTMEFLLKTKYKDTFCLTHRFCEEQKALRKAQKIVRIKETLTAYLDVAEGRKEQSKKRVARGLTKEVDTIQTNDCKKPPRKPLPFPQTSSFLIKN</sequence>
<keyword evidence="4" id="KW-1185">Reference proteome</keyword>
<dbReference type="HOGENOM" id="CLU_820317_0_0_1"/>
<dbReference type="AlphaFoldDB" id="T1GX88"/>
<dbReference type="InterPro" id="IPR031935">
    <property type="entry name" value="DUF4770"/>
</dbReference>
<dbReference type="Proteomes" id="UP000015102">
    <property type="component" value="Unassembled WGS sequence"/>
</dbReference>
<reference evidence="3" key="2">
    <citation type="submission" date="2015-06" db="UniProtKB">
        <authorList>
            <consortium name="EnsemblMetazoa"/>
        </authorList>
    </citation>
    <scope>IDENTIFICATION</scope>
</reference>
<feature type="domain" description="DUF4770" evidence="2">
    <location>
        <begin position="63"/>
        <end position="226"/>
    </location>
</feature>
<dbReference type="EMBL" id="CAQQ02031544">
    <property type="status" value="NOT_ANNOTATED_CDS"/>
    <property type="molecule type" value="Genomic_DNA"/>
</dbReference>
<proteinExistence type="predicted"/>
<feature type="region of interest" description="Disordered" evidence="1">
    <location>
        <begin position="314"/>
        <end position="339"/>
    </location>
</feature>
<evidence type="ECO:0000256" key="1">
    <source>
        <dbReference type="SAM" id="MobiDB-lite"/>
    </source>
</evidence>
<dbReference type="Pfam" id="PF15994">
    <property type="entry name" value="DUF4770"/>
    <property type="match status" value="1"/>
</dbReference>
<dbReference type="OMA" id="THRFCEE"/>
<dbReference type="PANTHER" id="PTHR41967:SF6">
    <property type="entry name" value="FI19406P1-RELATED"/>
    <property type="match status" value="1"/>
</dbReference>
<dbReference type="EnsemblMetazoa" id="MESCA008430-RA">
    <property type="protein sequence ID" value="MESCA008430-PA"/>
    <property type="gene ID" value="MESCA008430"/>
</dbReference>